<evidence type="ECO:0000313" key="7">
    <source>
        <dbReference type="Proteomes" id="UP000694846"/>
    </source>
</evidence>
<dbReference type="EC" id="4.2.1.1" evidence="4"/>
<organism evidence="6">
    <name type="scientific">Sipha flava</name>
    <name type="common">yellow sugarcane aphid</name>
    <dbReference type="NCBI Taxonomy" id="143950"/>
    <lineage>
        <taxon>Eukaryota</taxon>
        <taxon>Metazoa</taxon>
        <taxon>Ecdysozoa</taxon>
        <taxon>Arthropoda</taxon>
        <taxon>Hexapoda</taxon>
        <taxon>Insecta</taxon>
        <taxon>Pterygota</taxon>
        <taxon>Neoptera</taxon>
        <taxon>Paraneoptera</taxon>
        <taxon>Hemiptera</taxon>
        <taxon>Sternorrhyncha</taxon>
        <taxon>Aphidomorpha</taxon>
        <taxon>Aphidoidea</taxon>
        <taxon>Aphididae</taxon>
        <taxon>Sipha</taxon>
    </lineage>
</organism>
<dbReference type="SMART" id="SM01057">
    <property type="entry name" value="Carb_anhydrase"/>
    <property type="match status" value="1"/>
</dbReference>
<dbReference type="InterPro" id="IPR018338">
    <property type="entry name" value="Carbonic_anhydrase_a-class_CS"/>
</dbReference>
<dbReference type="GO" id="GO:0005737">
    <property type="term" value="C:cytoplasm"/>
    <property type="evidence" value="ECO:0007669"/>
    <property type="project" value="TreeGrafter"/>
</dbReference>
<evidence type="ECO:0000256" key="1">
    <source>
        <dbReference type="ARBA" id="ARBA00010718"/>
    </source>
</evidence>
<sequence length="273" mass="31861">MIWTLLLWFMLGVLAPTQSDSDVVDWPYVTTKNDYSEQSPVDIDTSYAIRRYLPFLRYFGYWAFNRATVNIANTGHTVCVTLANNSIEVPFITGGPLFDSRYEFKQMHFHWGKGDFGSEHKVNGYQYGMEVHIVHYKKEYGTFENAQTYSDGVCVVGFFGEVSPKDNREMDSFIADLKYITKPKSEIVRDFKEEFSWIRKTALKQHYYTYHGSLTTPPFTECVIWIIFTKPIKVSRNQLMAFRSLHSDHEGEMIKANDRSLQPFNNRTIVYGY</sequence>
<evidence type="ECO:0000313" key="8">
    <source>
        <dbReference type="RefSeq" id="XP_025406686.1"/>
    </source>
</evidence>
<dbReference type="AlphaFoldDB" id="A0A2S2QQS2"/>
<feature type="domain" description="Alpha-carbonic anhydrase" evidence="5">
    <location>
        <begin position="16"/>
        <end position="273"/>
    </location>
</feature>
<evidence type="ECO:0000256" key="4">
    <source>
        <dbReference type="RuleBase" id="RU367011"/>
    </source>
</evidence>
<dbReference type="GO" id="GO:0004089">
    <property type="term" value="F:carbonate dehydratase activity"/>
    <property type="evidence" value="ECO:0007669"/>
    <property type="project" value="UniProtKB-UniRule"/>
</dbReference>
<accession>A0A2S2QQS2</accession>
<reference evidence="6" key="1">
    <citation type="submission" date="2018-04" db="EMBL/GenBank/DDBJ databases">
        <title>Transcriptome assembly of Sipha flava.</title>
        <authorList>
            <person name="Scully E.D."/>
            <person name="Geib S.M."/>
            <person name="Palmer N.A."/>
            <person name="Koch K."/>
            <person name="Bradshaw J."/>
            <person name="Heng-Moss T."/>
            <person name="Sarath G."/>
        </authorList>
    </citation>
    <scope>NUCLEOTIDE SEQUENCE</scope>
</reference>
<dbReference type="SUPFAM" id="SSF51069">
    <property type="entry name" value="Carbonic anhydrase"/>
    <property type="match status" value="1"/>
</dbReference>
<keyword evidence="4" id="KW-0732">Signal</keyword>
<name>A0A2S2QQS2_9HEMI</name>
<dbReference type="PANTHER" id="PTHR18952">
    <property type="entry name" value="CARBONIC ANHYDRASE"/>
    <property type="match status" value="1"/>
</dbReference>
<evidence type="ECO:0000313" key="6">
    <source>
        <dbReference type="EMBL" id="MBY79880.1"/>
    </source>
</evidence>
<keyword evidence="4" id="KW-0456">Lyase</keyword>
<dbReference type="CDD" id="cd00326">
    <property type="entry name" value="alpha_CA"/>
    <property type="match status" value="1"/>
</dbReference>
<keyword evidence="3 4" id="KW-0862">Zinc</keyword>
<comment type="cofactor">
    <cofactor evidence="4">
        <name>Zn(2+)</name>
        <dbReference type="ChEBI" id="CHEBI:29105"/>
    </cofactor>
</comment>
<feature type="chain" id="PRO_5044515162" description="Carbonic anhydrase" evidence="4">
    <location>
        <begin position="20"/>
        <end position="273"/>
    </location>
</feature>
<dbReference type="GO" id="GO:0008270">
    <property type="term" value="F:zinc ion binding"/>
    <property type="evidence" value="ECO:0007669"/>
    <property type="project" value="UniProtKB-UniRule"/>
</dbReference>
<gene>
    <name evidence="6" type="primary">Ca7</name>
    <name evidence="8" type="synonym">LOC112680721</name>
    <name evidence="6" type="ORF">g.9341</name>
</gene>
<comment type="catalytic activity">
    <reaction evidence="4">
        <text>hydrogencarbonate + H(+) = CO2 + H2O</text>
        <dbReference type="Rhea" id="RHEA:10748"/>
        <dbReference type="ChEBI" id="CHEBI:15377"/>
        <dbReference type="ChEBI" id="CHEBI:15378"/>
        <dbReference type="ChEBI" id="CHEBI:16526"/>
        <dbReference type="ChEBI" id="CHEBI:17544"/>
        <dbReference type="EC" id="4.2.1.1"/>
    </reaction>
</comment>
<dbReference type="InterPro" id="IPR001148">
    <property type="entry name" value="CA_dom"/>
</dbReference>
<dbReference type="PROSITE" id="PS51144">
    <property type="entry name" value="ALPHA_CA_2"/>
    <property type="match status" value="1"/>
</dbReference>
<dbReference type="Pfam" id="PF00194">
    <property type="entry name" value="Carb_anhydrase"/>
    <property type="match status" value="1"/>
</dbReference>
<dbReference type="OrthoDB" id="429145at2759"/>
<dbReference type="Gene3D" id="3.10.200.10">
    <property type="entry name" value="Alpha carbonic anhydrase"/>
    <property type="match status" value="1"/>
</dbReference>
<reference evidence="8" key="2">
    <citation type="submission" date="2025-04" db="UniProtKB">
        <authorList>
            <consortium name="RefSeq"/>
        </authorList>
    </citation>
    <scope>IDENTIFICATION</scope>
    <source>
        <tissue evidence="8">Whole body</tissue>
    </source>
</reference>
<dbReference type="InterPro" id="IPR023561">
    <property type="entry name" value="Carbonic_anhydrase_a-class"/>
</dbReference>
<evidence type="ECO:0000256" key="2">
    <source>
        <dbReference type="ARBA" id="ARBA00022723"/>
    </source>
</evidence>
<dbReference type="InterPro" id="IPR036398">
    <property type="entry name" value="CA_dom_sf"/>
</dbReference>
<dbReference type="EMBL" id="GGMS01010677">
    <property type="protein sequence ID" value="MBY79880.1"/>
    <property type="molecule type" value="Transcribed_RNA"/>
</dbReference>
<proteinExistence type="inferred from homology"/>
<dbReference type="Proteomes" id="UP000694846">
    <property type="component" value="Unplaced"/>
</dbReference>
<dbReference type="RefSeq" id="XP_025406686.1">
    <property type="nucleotide sequence ID" value="XM_025550901.1"/>
</dbReference>
<feature type="signal peptide" evidence="4">
    <location>
        <begin position="1"/>
        <end position="19"/>
    </location>
</feature>
<keyword evidence="2 4" id="KW-0479">Metal-binding</keyword>
<evidence type="ECO:0000256" key="3">
    <source>
        <dbReference type="ARBA" id="ARBA00022833"/>
    </source>
</evidence>
<dbReference type="PANTHER" id="PTHR18952:SF124">
    <property type="entry name" value="CARBONIC ANHYDRASE 7"/>
    <property type="match status" value="1"/>
</dbReference>
<keyword evidence="7" id="KW-1185">Reference proteome</keyword>
<protein>
    <recommendedName>
        <fullName evidence="4">Carbonic anhydrase</fullName>
        <ecNumber evidence="4">4.2.1.1</ecNumber>
    </recommendedName>
</protein>
<dbReference type="PROSITE" id="PS00162">
    <property type="entry name" value="ALPHA_CA_1"/>
    <property type="match status" value="1"/>
</dbReference>
<comment type="similarity">
    <text evidence="1 4">Belongs to the alpha-carbonic anhydrase family.</text>
</comment>
<comment type="function">
    <text evidence="4">Reversible hydration of carbon dioxide.</text>
</comment>
<evidence type="ECO:0000259" key="5">
    <source>
        <dbReference type="PROSITE" id="PS51144"/>
    </source>
</evidence>